<accession>A0A3N4IHI1</accession>
<sequence length="155" mass="17267">MDLRIVVLSHDHKFVSWDSRWPPGAARPVSSSEASLHSFAELWGPSAMITKQITLSSKLYHRAVFLRAHRQGGKRNNYYHGTTEESSSEDSPGPTYLYDFVSDPTPDLHGHIDSKILHFFCFSGSQKTALVCHELTVNTGSMLALSAQLLGQRIP</sequence>
<dbReference type="Proteomes" id="UP000275078">
    <property type="component" value="Unassembled WGS sequence"/>
</dbReference>
<evidence type="ECO:0000313" key="2">
    <source>
        <dbReference type="Proteomes" id="UP000275078"/>
    </source>
</evidence>
<organism evidence="1 2">
    <name type="scientific">Ascobolus immersus RN42</name>
    <dbReference type="NCBI Taxonomy" id="1160509"/>
    <lineage>
        <taxon>Eukaryota</taxon>
        <taxon>Fungi</taxon>
        <taxon>Dikarya</taxon>
        <taxon>Ascomycota</taxon>
        <taxon>Pezizomycotina</taxon>
        <taxon>Pezizomycetes</taxon>
        <taxon>Pezizales</taxon>
        <taxon>Ascobolaceae</taxon>
        <taxon>Ascobolus</taxon>
    </lineage>
</organism>
<gene>
    <name evidence="1" type="ORF">BJ508DRAFT_178789</name>
</gene>
<protein>
    <submittedName>
        <fullName evidence="1">Uncharacterized protein</fullName>
    </submittedName>
</protein>
<keyword evidence="2" id="KW-1185">Reference proteome</keyword>
<proteinExistence type="predicted"/>
<dbReference type="AlphaFoldDB" id="A0A3N4IHI1"/>
<dbReference type="EMBL" id="ML119653">
    <property type="protein sequence ID" value="RPA85605.1"/>
    <property type="molecule type" value="Genomic_DNA"/>
</dbReference>
<name>A0A3N4IHI1_ASCIM</name>
<evidence type="ECO:0000313" key="1">
    <source>
        <dbReference type="EMBL" id="RPA85605.1"/>
    </source>
</evidence>
<reference evidence="1 2" key="1">
    <citation type="journal article" date="2018" name="Nat. Ecol. Evol.">
        <title>Pezizomycetes genomes reveal the molecular basis of ectomycorrhizal truffle lifestyle.</title>
        <authorList>
            <person name="Murat C."/>
            <person name="Payen T."/>
            <person name="Noel B."/>
            <person name="Kuo A."/>
            <person name="Morin E."/>
            <person name="Chen J."/>
            <person name="Kohler A."/>
            <person name="Krizsan K."/>
            <person name="Balestrini R."/>
            <person name="Da Silva C."/>
            <person name="Montanini B."/>
            <person name="Hainaut M."/>
            <person name="Levati E."/>
            <person name="Barry K.W."/>
            <person name="Belfiori B."/>
            <person name="Cichocki N."/>
            <person name="Clum A."/>
            <person name="Dockter R.B."/>
            <person name="Fauchery L."/>
            <person name="Guy J."/>
            <person name="Iotti M."/>
            <person name="Le Tacon F."/>
            <person name="Lindquist E.A."/>
            <person name="Lipzen A."/>
            <person name="Malagnac F."/>
            <person name="Mello A."/>
            <person name="Molinier V."/>
            <person name="Miyauchi S."/>
            <person name="Poulain J."/>
            <person name="Riccioni C."/>
            <person name="Rubini A."/>
            <person name="Sitrit Y."/>
            <person name="Splivallo R."/>
            <person name="Traeger S."/>
            <person name="Wang M."/>
            <person name="Zifcakova L."/>
            <person name="Wipf D."/>
            <person name="Zambonelli A."/>
            <person name="Paolocci F."/>
            <person name="Nowrousian M."/>
            <person name="Ottonello S."/>
            <person name="Baldrian P."/>
            <person name="Spatafora J.W."/>
            <person name="Henrissat B."/>
            <person name="Nagy L.G."/>
            <person name="Aury J.M."/>
            <person name="Wincker P."/>
            <person name="Grigoriev I.V."/>
            <person name="Bonfante P."/>
            <person name="Martin F.M."/>
        </authorList>
    </citation>
    <scope>NUCLEOTIDE SEQUENCE [LARGE SCALE GENOMIC DNA]</scope>
    <source>
        <strain evidence="1 2">RN42</strain>
    </source>
</reference>